<accession>A0ABP5BPV8</accession>
<reference evidence="3" key="1">
    <citation type="journal article" date="2019" name="Int. J. Syst. Evol. Microbiol.">
        <title>The Global Catalogue of Microorganisms (GCM) 10K type strain sequencing project: providing services to taxonomists for standard genome sequencing and annotation.</title>
        <authorList>
            <consortium name="The Broad Institute Genomics Platform"/>
            <consortium name="The Broad Institute Genome Sequencing Center for Infectious Disease"/>
            <person name="Wu L."/>
            <person name="Ma J."/>
        </authorList>
    </citation>
    <scope>NUCLEOTIDE SEQUENCE [LARGE SCALE GENOMIC DNA]</scope>
    <source>
        <strain evidence="3">JCM 14545</strain>
    </source>
</reference>
<feature type="signal peptide" evidence="1">
    <location>
        <begin position="1"/>
        <end position="18"/>
    </location>
</feature>
<dbReference type="SUPFAM" id="SSF48619">
    <property type="entry name" value="Phospholipase A2, PLA2"/>
    <property type="match status" value="1"/>
</dbReference>
<dbReference type="EMBL" id="BAAANN010000005">
    <property type="protein sequence ID" value="GAA1948234.1"/>
    <property type="molecule type" value="Genomic_DNA"/>
</dbReference>
<proteinExistence type="predicted"/>
<keyword evidence="3" id="KW-1185">Reference proteome</keyword>
<sequence length="155" mass="16967">MVCTAAAVVCSVAVPASAAGAPSAKDLMFEYSLDDFLKVSASKPGPYNWNTDKCSVPKEVKIGPYSGKQIVDAWFTDQCVRHDFGYRNNHRIPVGKGTGWADRSALRAAIDKKLHSDMDDRCGRYSHFNPLRQPCFGASDVVYQAVRRFGGGAFK</sequence>
<comment type="caution">
    <text evidence="2">The sequence shown here is derived from an EMBL/GenBank/DDBJ whole genome shotgun (WGS) entry which is preliminary data.</text>
</comment>
<feature type="chain" id="PRO_5047476136" evidence="1">
    <location>
        <begin position="19"/>
        <end position="155"/>
    </location>
</feature>
<keyword evidence="1" id="KW-0732">Signal</keyword>
<dbReference type="InterPro" id="IPR015141">
    <property type="entry name" value="PLipase_A2_prok/fun"/>
</dbReference>
<organism evidence="2 3">
    <name type="scientific">Amycolatopsis minnesotensis</name>
    <dbReference type="NCBI Taxonomy" id="337894"/>
    <lineage>
        <taxon>Bacteria</taxon>
        <taxon>Bacillati</taxon>
        <taxon>Actinomycetota</taxon>
        <taxon>Actinomycetes</taxon>
        <taxon>Pseudonocardiales</taxon>
        <taxon>Pseudonocardiaceae</taxon>
        <taxon>Amycolatopsis</taxon>
    </lineage>
</organism>
<evidence type="ECO:0000256" key="1">
    <source>
        <dbReference type="SAM" id="SignalP"/>
    </source>
</evidence>
<dbReference type="Gene3D" id="1.20.90.10">
    <property type="entry name" value="Phospholipase A2 domain"/>
    <property type="match status" value="1"/>
</dbReference>
<evidence type="ECO:0000313" key="3">
    <source>
        <dbReference type="Proteomes" id="UP001501116"/>
    </source>
</evidence>
<protein>
    <submittedName>
        <fullName evidence="2">Phospholipase</fullName>
    </submittedName>
</protein>
<dbReference type="Proteomes" id="UP001501116">
    <property type="component" value="Unassembled WGS sequence"/>
</dbReference>
<gene>
    <name evidence="2" type="ORF">GCM10009754_15690</name>
</gene>
<evidence type="ECO:0000313" key="2">
    <source>
        <dbReference type="EMBL" id="GAA1948234.1"/>
    </source>
</evidence>
<name>A0ABP5BPV8_9PSEU</name>
<dbReference type="InterPro" id="IPR036444">
    <property type="entry name" value="PLipase_A2_dom_sf"/>
</dbReference>
<dbReference type="Pfam" id="PF09056">
    <property type="entry name" value="Phospholip_A2_3"/>
    <property type="match status" value="1"/>
</dbReference>